<gene>
    <name evidence="1" type="ordered locus">SGRA_3822</name>
</gene>
<evidence type="ECO:0000313" key="2">
    <source>
        <dbReference type="Proteomes" id="UP000007519"/>
    </source>
</evidence>
<protein>
    <submittedName>
        <fullName evidence="1">Uncharacterized protein</fullName>
    </submittedName>
</protein>
<organism evidence="1 2">
    <name type="scientific">Saprospira grandis (strain Lewin)</name>
    <dbReference type="NCBI Taxonomy" id="984262"/>
    <lineage>
        <taxon>Bacteria</taxon>
        <taxon>Pseudomonadati</taxon>
        <taxon>Bacteroidota</taxon>
        <taxon>Saprospiria</taxon>
        <taxon>Saprospirales</taxon>
        <taxon>Saprospiraceae</taxon>
        <taxon>Saprospira</taxon>
    </lineage>
</organism>
<proteinExistence type="predicted"/>
<name>H6L5X8_SAPGL</name>
<accession>H6L5X8</accession>
<reference evidence="1 2" key="1">
    <citation type="journal article" date="2012" name="Stand. Genomic Sci.">
        <title>Complete genome sequencing and analysis of Saprospira grandis str. Lewin, a predatory marine bacterium.</title>
        <authorList>
            <person name="Saw J.H."/>
            <person name="Yuryev A."/>
            <person name="Kanbe M."/>
            <person name="Hou S."/>
            <person name="Young A.G."/>
            <person name="Aizawa S."/>
            <person name="Alam M."/>
        </authorList>
    </citation>
    <scope>NUCLEOTIDE SEQUENCE [LARGE SCALE GENOMIC DNA]</scope>
    <source>
        <strain evidence="1 2">Lewin</strain>
    </source>
</reference>
<sequence length="56" mass="6408">MVQGEARAQKVRKKSKKLLLPKYKFNLALCEQAFVAKQLIAKPSTKQHHQHPILGQ</sequence>
<dbReference type="Proteomes" id="UP000007519">
    <property type="component" value="Chromosome"/>
</dbReference>
<dbReference type="EMBL" id="CP002831">
    <property type="protein sequence ID" value="AFC26538.1"/>
    <property type="molecule type" value="Genomic_DNA"/>
</dbReference>
<evidence type="ECO:0000313" key="1">
    <source>
        <dbReference type="EMBL" id="AFC26538.1"/>
    </source>
</evidence>
<dbReference type="AlphaFoldDB" id="H6L5X8"/>
<dbReference type="KEGG" id="sgn:SGRA_3822"/>
<dbReference type="STRING" id="984262.SGRA_3822"/>
<dbReference type="HOGENOM" id="CLU_3011750_0_0_10"/>
<keyword evidence="2" id="KW-1185">Reference proteome</keyword>